<organism evidence="1 2">
    <name type="scientific">Hydnum rufescens UP504</name>
    <dbReference type="NCBI Taxonomy" id="1448309"/>
    <lineage>
        <taxon>Eukaryota</taxon>
        <taxon>Fungi</taxon>
        <taxon>Dikarya</taxon>
        <taxon>Basidiomycota</taxon>
        <taxon>Agaricomycotina</taxon>
        <taxon>Agaricomycetes</taxon>
        <taxon>Cantharellales</taxon>
        <taxon>Hydnaceae</taxon>
        <taxon>Hydnum</taxon>
    </lineage>
</organism>
<name>A0A9P6AI08_9AGAM</name>
<dbReference type="AlphaFoldDB" id="A0A9P6AI08"/>
<keyword evidence="2" id="KW-1185">Reference proteome</keyword>
<evidence type="ECO:0000313" key="1">
    <source>
        <dbReference type="EMBL" id="KAF9506240.1"/>
    </source>
</evidence>
<accession>A0A9P6AI08</accession>
<dbReference type="Proteomes" id="UP000886523">
    <property type="component" value="Unassembled WGS sequence"/>
</dbReference>
<protein>
    <submittedName>
        <fullName evidence="1">Uncharacterized protein</fullName>
    </submittedName>
</protein>
<dbReference type="EMBL" id="MU129119">
    <property type="protein sequence ID" value="KAF9506240.1"/>
    <property type="molecule type" value="Genomic_DNA"/>
</dbReference>
<proteinExistence type="predicted"/>
<comment type="caution">
    <text evidence="1">The sequence shown here is derived from an EMBL/GenBank/DDBJ whole genome shotgun (WGS) entry which is preliminary data.</text>
</comment>
<sequence length="224" mass="25539">MSNNNHSKTSTDSEFHRFMMKFSNKALLGRYPIPLHQIKVFVELQHPLVASHVTTLVGQFNVNGMNHALPVNTIKVLTRPGCHVLNPDLPVPPEMYLWDEMAAVLSPVEMLPPDAELGHKHMYWFADVYDQRFYEENPKPFWSFVIAENVIAQGTLEPPFSDVWGAMHILHQEEVSPQGSRQLPSHPADTASQQQFNVALTTLQTPFQPEQKYYMVMQSMTILG</sequence>
<reference evidence="1" key="1">
    <citation type="journal article" date="2020" name="Nat. Commun.">
        <title>Large-scale genome sequencing of mycorrhizal fungi provides insights into the early evolution of symbiotic traits.</title>
        <authorList>
            <person name="Miyauchi S."/>
            <person name="Kiss E."/>
            <person name="Kuo A."/>
            <person name="Drula E."/>
            <person name="Kohler A."/>
            <person name="Sanchez-Garcia M."/>
            <person name="Morin E."/>
            <person name="Andreopoulos B."/>
            <person name="Barry K.W."/>
            <person name="Bonito G."/>
            <person name="Buee M."/>
            <person name="Carver A."/>
            <person name="Chen C."/>
            <person name="Cichocki N."/>
            <person name="Clum A."/>
            <person name="Culley D."/>
            <person name="Crous P.W."/>
            <person name="Fauchery L."/>
            <person name="Girlanda M."/>
            <person name="Hayes R.D."/>
            <person name="Keri Z."/>
            <person name="LaButti K."/>
            <person name="Lipzen A."/>
            <person name="Lombard V."/>
            <person name="Magnuson J."/>
            <person name="Maillard F."/>
            <person name="Murat C."/>
            <person name="Nolan M."/>
            <person name="Ohm R.A."/>
            <person name="Pangilinan J."/>
            <person name="Pereira M.F."/>
            <person name="Perotto S."/>
            <person name="Peter M."/>
            <person name="Pfister S."/>
            <person name="Riley R."/>
            <person name="Sitrit Y."/>
            <person name="Stielow J.B."/>
            <person name="Szollosi G."/>
            <person name="Zifcakova L."/>
            <person name="Stursova M."/>
            <person name="Spatafora J.W."/>
            <person name="Tedersoo L."/>
            <person name="Vaario L.M."/>
            <person name="Yamada A."/>
            <person name="Yan M."/>
            <person name="Wang P."/>
            <person name="Xu J."/>
            <person name="Bruns T."/>
            <person name="Baldrian P."/>
            <person name="Vilgalys R."/>
            <person name="Dunand C."/>
            <person name="Henrissat B."/>
            <person name="Grigoriev I.V."/>
            <person name="Hibbett D."/>
            <person name="Nagy L.G."/>
            <person name="Martin F.M."/>
        </authorList>
    </citation>
    <scope>NUCLEOTIDE SEQUENCE</scope>
    <source>
        <strain evidence="1">UP504</strain>
    </source>
</reference>
<gene>
    <name evidence="1" type="ORF">BS47DRAFT_1367519</name>
</gene>
<evidence type="ECO:0000313" key="2">
    <source>
        <dbReference type="Proteomes" id="UP000886523"/>
    </source>
</evidence>